<evidence type="ECO:0000256" key="8">
    <source>
        <dbReference type="SAM" id="MobiDB-lite"/>
    </source>
</evidence>
<feature type="compositionally biased region" description="Acidic residues" evidence="8">
    <location>
        <begin position="129"/>
        <end position="140"/>
    </location>
</feature>
<evidence type="ECO:0000256" key="3">
    <source>
        <dbReference type="ARBA" id="ARBA00008479"/>
    </source>
</evidence>
<evidence type="ECO:0000256" key="1">
    <source>
        <dbReference type="ARBA" id="ARBA00002889"/>
    </source>
</evidence>
<feature type="compositionally biased region" description="Basic residues" evidence="8">
    <location>
        <begin position="8"/>
        <end position="27"/>
    </location>
</feature>
<comment type="similarity">
    <text evidence="3">Belongs to the NOP16 family.</text>
</comment>
<comment type="subunit">
    <text evidence="4">Component of the pre-66S ribosomal particle.</text>
</comment>
<dbReference type="EMBL" id="CP138587">
    <property type="protein sequence ID" value="WPH02415.1"/>
    <property type="molecule type" value="Genomic_DNA"/>
</dbReference>
<dbReference type="AlphaFoldDB" id="A0AAQ3RBD9"/>
<keyword evidence="10" id="KW-1185">Reference proteome</keyword>
<evidence type="ECO:0000256" key="2">
    <source>
        <dbReference type="ARBA" id="ARBA00004604"/>
    </source>
</evidence>
<proteinExistence type="inferred from homology"/>
<feature type="region of interest" description="Disordered" evidence="8">
    <location>
        <begin position="59"/>
        <end position="84"/>
    </location>
</feature>
<evidence type="ECO:0000256" key="4">
    <source>
        <dbReference type="ARBA" id="ARBA00011187"/>
    </source>
</evidence>
<feature type="region of interest" description="Disordered" evidence="8">
    <location>
        <begin position="1"/>
        <end position="27"/>
    </location>
</feature>
<sequence length="237" mass="26485">MGRELQKKKNRSGIQKLRMKPKSKKARLVQHPIIAANWDKSQTLSQNYKRLGLTSKLNKTTGGVEKKAADLEEGNASPDNLKILGSKGPVQLEVSEAKIERDPKTGAILRVIDDGLKKKKPNPLNDPLNDLDSDDDEEQKSDEGFNQHASNIEGRQPSGTAKTDVVAQLEQAASRCAPKFKAKQSEGERAFIEELLQKYGEDYTKMARDTKINYMQRSEGDLKKRVKKWKQNGGTLA</sequence>
<keyword evidence="7" id="KW-0687">Ribonucleoprotein</keyword>
<dbReference type="Proteomes" id="UP001303373">
    <property type="component" value="Chromosome 8"/>
</dbReference>
<name>A0AAQ3RBD9_9PEZI</name>
<evidence type="ECO:0000256" key="6">
    <source>
        <dbReference type="ARBA" id="ARBA00023242"/>
    </source>
</evidence>
<gene>
    <name evidence="9" type="ORF">R9X50_00527900</name>
</gene>
<feature type="region of interest" description="Disordered" evidence="8">
    <location>
        <begin position="113"/>
        <end position="164"/>
    </location>
</feature>
<evidence type="ECO:0000313" key="10">
    <source>
        <dbReference type="Proteomes" id="UP001303373"/>
    </source>
</evidence>
<dbReference type="Pfam" id="PF09420">
    <property type="entry name" value="Nop16"/>
    <property type="match status" value="1"/>
</dbReference>
<evidence type="ECO:0000256" key="7">
    <source>
        <dbReference type="ARBA" id="ARBA00023274"/>
    </source>
</evidence>
<dbReference type="PANTHER" id="PTHR13243:SF1">
    <property type="entry name" value="NUCLEOLAR PROTEIN 16"/>
    <property type="match status" value="1"/>
</dbReference>
<dbReference type="GO" id="GO:1990904">
    <property type="term" value="C:ribonucleoprotein complex"/>
    <property type="evidence" value="ECO:0007669"/>
    <property type="project" value="UniProtKB-KW"/>
</dbReference>
<comment type="function">
    <text evidence="1">Involved in the biogenesis of the 60S ribosomal subunit.</text>
</comment>
<evidence type="ECO:0000313" key="9">
    <source>
        <dbReference type="EMBL" id="WPH02415.1"/>
    </source>
</evidence>
<reference evidence="9 10" key="1">
    <citation type="submission" date="2023-11" db="EMBL/GenBank/DDBJ databases">
        <title>An acidophilic fungus is an integral part of prey digestion in a carnivorous sundew plant.</title>
        <authorList>
            <person name="Tsai I.J."/>
        </authorList>
    </citation>
    <scope>NUCLEOTIDE SEQUENCE [LARGE SCALE GENOMIC DNA]</scope>
    <source>
        <strain evidence="9">169a</strain>
    </source>
</reference>
<keyword evidence="6" id="KW-0539">Nucleus</keyword>
<evidence type="ECO:0000256" key="5">
    <source>
        <dbReference type="ARBA" id="ARBA00015522"/>
    </source>
</evidence>
<dbReference type="GO" id="GO:0005730">
    <property type="term" value="C:nucleolus"/>
    <property type="evidence" value="ECO:0007669"/>
    <property type="project" value="UniProtKB-SubCell"/>
</dbReference>
<organism evidence="9 10">
    <name type="scientific">Acrodontium crateriforme</name>
    <dbReference type="NCBI Taxonomy" id="150365"/>
    <lineage>
        <taxon>Eukaryota</taxon>
        <taxon>Fungi</taxon>
        <taxon>Dikarya</taxon>
        <taxon>Ascomycota</taxon>
        <taxon>Pezizomycotina</taxon>
        <taxon>Dothideomycetes</taxon>
        <taxon>Dothideomycetidae</taxon>
        <taxon>Mycosphaerellales</taxon>
        <taxon>Teratosphaeriaceae</taxon>
        <taxon>Acrodontium</taxon>
    </lineage>
</organism>
<dbReference type="PANTHER" id="PTHR13243">
    <property type="entry name" value="HSPC111 PROTEIN-RELATED"/>
    <property type="match status" value="1"/>
</dbReference>
<dbReference type="InterPro" id="IPR019002">
    <property type="entry name" value="Ribosome_biogenesis_Nop16"/>
</dbReference>
<protein>
    <recommendedName>
        <fullName evidence="5">Nucleolar protein 16</fullName>
    </recommendedName>
</protein>
<accession>A0AAQ3RBD9</accession>
<comment type="subcellular location">
    <subcellularLocation>
        <location evidence="2">Nucleus</location>
        <location evidence="2">Nucleolus</location>
    </subcellularLocation>
</comment>
<dbReference type="GO" id="GO:0042273">
    <property type="term" value="P:ribosomal large subunit biogenesis"/>
    <property type="evidence" value="ECO:0007669"/>
    <property type="project" value="TreeGrafter"/>
</dbReference>